<feature type="domain" description="Major facilitator superfamily (MFS) profile" evidence="7">
    <location>
        <begin position="29"/>
        <end position="411"/>
    </location>
</feature>
<evidence type="ECO:0000256" key="4">
    <source>
        <dbReference type="ARBA" id="ARBA00022989"/>
    </source>
</evidence>
<evidence type="ECO:0000313" key="9">
    <source>
        <dbReference type="Proteomes" id="UP000185829"/>
    </source>
</evidence>
<reference evidence="8 9" key="1">
    <citation type="submission" date="2017-01" db="EMBL/GenBank/DDBJ databases">
        <authorList>
            <person name="Varghese N."/>
            <person name="Submissions S."/>
        </authorList>
    </citation>
    <scope>NUCLEOTIDE SEQUENCE [LARGE SCALE GENOMIC DNA]</scope>
    <source>
        <strain evidence="8 9">RUG2-6</strain>
    </source>
</reference>
<dbReference type="Proteomes" id="UP000185829">
    <property type="component" value="Unassembled WGS sequence"/>
</dbReference>
<feature type="transmembrane region" description="Helical" evidence="6">
    <location>
        <begin position="96"/>
        <end position="122"/>
    </location>
</feature>
<evidence type="ECO:0000259" key="7">
    <source>
        <dbReference type="PROSITE" id="PS50850"/>
    </source>
</evidence>
<comment type="subcellular location">
    <subcellularLocation>
        <location evidence="1">Cell membrane</location>
        <topology evidence="1">Multi-pass membrane protein</topology>
    </subcellularLocation>
</comment>
<feature type="transmembrane region" description="Helical" evidence="6">
    <location>
        <begin position="265"/>
        <end position="285"/>
    </location>
</feature>
<keyword evidence="3 6" id="KW-0812">Transmembrane</keyword>
<feature type="transmembrane region" description="Helical" evidence="6">
    <location>
        <begin position="54"/>
        <end position="76"/>
    </location>
</feature>
<feature type="transmembrane region" description="Helical" evidence="6">
    <location>
        <begin position="156"/>
        <end position="176"/>
    </location>
</feature>
<dbReference type="RefSeq" id="WP_081395694.1">
    <property type="nucleotide sequence ID" value="NZ_FTMX01000005.1"/>
</dbReference>
<accession>A0A9X8RBL5</accession>
<dbReference type="GO" id="GO:0022857">
    <property type="term" value="F:transmembrane transporter activity"/>
    <property type="evidence" value="ECO:0007669"/>
    <property type="project" value="InterPro"/>
</dbReference>
<protein>
    <submittedName>
        <fullName evidence="8">Sugar phosphate permease</fullName>
    </submittedName>
</protein>
<evidence type="ECO:0000256" key="3">
    <source>
        <dbReference type="ARBA" id="ARBA00022692"/>
    </source>
</evidence>
<evidence type="ECO:0000256" key="5">
    <source>
        <dbReference type="ARBA" id="ARBA00023136"/>
    </source>
</evidence>
<dbReference type="InterPro" id="IPR050382">
    <property type="entry name" value="MFS_Na/Anion_cotransporter"/>
</dbReference>
<dbReference type="PANTHER" id="PTHR11662">
    <property type="entry name" value="SOLUTE CARRIER FAMILY 17"/>
    <property type="match status" value="1"/>
</dbReference>
<keyword evidence="2" id="KW-0813">Transport</keyword>
<evidence type="ECO:0000256" key="6">
    <source>
        <dbReference type="SAM" id="Phobius"/>
    </source>
</evidence>
<dbReference type="InterPro" id="IPR011701">
    <property type="entry name" value="MFS"/>
</dbReference>
<keyword evidence="4 6" id="KW-1133">Transmembrane helix</keyword>
<sequence>MSVSQGTIKKQSEAPLSVSKERNTRGVLLTTALMAGYSMIYMDKNMISTAIIPIAEQFHLTTSQTGLIMSLFFLGYSLMQIPGGWLADKIGYKKVLMLSLSLITIFSFAFGLAGSLLMFILIRFLSGIGHAGYPPSCSKGIAENFPKKRRTFVQSLILSTSGIGGILAFVIGARLIDLNWHYAYYALGTMFAISLLLVAFLVPNSLPTAKTKTEKKQVSFKSVISNRNVIILFVAMLLANVAFYGNMSWLPTFLKTKFTLSISTVGIILAVNAIGGTLASIFAGVLLTKYFAGKEKLLLMCCSVVSSLLFLGLVFSNSLALSIAFLYVLTFLLTTIFVGIFSWPHKILPEKVIGSSIGIVNTGGTLGGFIAPMAFGALISMAGGSFSIVFITLAIAVVICGLVILTVKAEK</sequence>
<gene>
    <name evidence="8" type="ORF">SAMN05878482_105424</name>
</gene>
<evidence type="ECO:0000256" key="2">
    <source>
        <dbReference type="ARBA" id="ARBA00022448"/>
    </source>
</evidence>
<feature type="transmembrane region" description="Helical" evidence="6">
    <location>
        <begin position="224"/>
        <end position="245"/>
    </location>
</feature>
<dbReference type="PROSITE" id="PS50850">
    <property type="entry name" value="MFS"/>
    <property type="match status" value="1"/>
</dbReference>
<feature type="transmembrane region" description="Helical" evidence="6">
    <location>
        <begin position="297"/>
        <end position="315"/>
    </location>
</feature>
<feature type="transmembrane region" description="Helical" evidence="6">
    <location>
        <begin position="182"/>
        <end position="203"/>
    </location>
</feature>
<dbReference type="GO" id="GO:0005886">
    <property type="term" value="C:plasma membrane"/>
    <property type="evidence" value="ECO:0007669"/>
    <property type="project" value="UniProtKB-SubCell"/>
</dbReference>
<dbReference type="Gene3D" id="1.20.1250.20">
    <property type="entry name" value="MFS general substrate transporter like domains"/>
    <property type="match status" value="2"/>
</dbReference>
<organism evidence="8 9">
    <name type="scientific">Peribacillus simplex</name>
    <dbReference type="NCBI Taxonomy" id="1478"/>
    <lineage>
        <taxon>Bacteria</taxon>
        <taxon>Bacillati</taxon>
        <taxon>Bacillota</taxon>
        <taxon>Bacilli</taxon>
        <taxon>Bacillales</taxon>
        <taxon>Bacillaceae</taxon>
        <taxon>Peribacillus</taxon>
    </lineage>
</organism>
<keyword evidence="5 6" id="KW-0472">Membrane</keyword>
<dbReference type="SUPFAM" id="SSF103473">
    <property type="entry name" value="MFS general substrate transporter"/>
    <property type="match status" value="1"/>
</dbReference>
<dbReference type="AlphaFoldDB" id="A0A9X8RBL5"/>
<dbReference type="Pfam" id="PF07690">
    <property type="entry name" value="MFS_1"/>
    <property type="match status" value="1"/>
</dbReference>
<evidence type="ECO:0000313" key="8">
    <source>
        <dbReference type="EMBL" id="SIR76959.1"/>
    </source>
</evidence>
<comment type="caution">
    <text evidence="8">The sequence shown here is derived from an EMBL/GenBank/DDBJ whole genome shotgun (WGS) entry which is preliminary data.</text>
</comment>
<dbReference type="CDD" id="cd17319">
    <property type="entry name" value="MFS_ExuT_GudP_like"/>
    <property type="match status" value="1"/>
</dbReference>
<feature type="transmembrane region" description="Helical" evidence="6">
    <location>
        <begin position="385"/>
        <end position="407"/>
    </location>
</feature>
<dbReference type="EMBL" id="FTMX01000005">
    <property type="protein sequence ID" value="SIR76959.1"/>
    <property type="molecule type" value="Genomic_DNA"/>
</dbReference>
<dbReference type="InterPro" id="IPR036259">
    <property type="entry name" value="MFS_trans_sf"/>
</dbReference>
<feature type="transmembrane region" description="Helical" evidence="6">
    <location>
        <begin position="321"/>
        <end position="343"/>
    </location>
</feature>
<dbReference type="PANTHER" id="PTHR11662:SF399">
    <property type="entry name" value="FI19708P1-RELATED"/>
    <property type="match status" value="1"/>
</dbReference>
<feature type="transmembrane region" description="Helical" evidence="6">
    <location>
        <begin position="355"/>
        <end position="379"/>
    </location>
</feature>
<evidence type="ECO:0000256" key="1">
    <source>
        <dbReference type="ARBA" id="ARBA00004651"/>
    </source>
</evidence>
<proteinExistence type="predicted"/>
<name>A0A9X8RBL5_9BACI</name>
<dbReference type="InterPro" id="IPR020846">
    <property type="entry name" value="MFS_dom"/>
</dbReference>